<name>A0A140HLL6_9CAUD</name>
<proteinExistence type="predicted"/>
<evidence type="ECO:0000313" key="1">
    <source>
        <dbReference type="EMBL" id="AMO25878.1"/>
    </source>
</evidence>
<keyword evidence="2" id="KW-1185">Reference proteome</keyword>
<gene>
    <name evidence="1" type="ORF">Blue_055</name>
</gene>
<protein>
    <submittedName>
        <fullName evidence="1">Uncharacterized protein</fullName>
    </submittedName>
</protein>
<organism evidence="1 2">
    <name type="scientific">Bacillus phage Deep Blue</name>
    <dbReference type="NCBI Taxonomy" id="1792245"/>
    <lineage>
        <taxon>Viruses</taxon>
        <taxon>Duplodnaviria</taxon>
        <taxon>Heunggongvirae</taxon>
        <taxon>Uroviricota</taxon>
        <taxon>Caudoviricetes</taxon>
        <taxon>Herelleviridae</taxon>
        <taxon>Bastillevirinae</taxon>
        <taxon>Caeruleovirus</taxon>
        <taxon>Caeruleovirus deepblue</taxon>
    </lineage>
</organism>
<evidence type="ECO:0000313" key="2">
    <source>
        <dbReference type="Proteomes" id="UP000201785"/>
    </source>
</evidence>
<dbReference type="KEGG" id="vg:29081834"/>
<sequence length="132" mass="15555">MSCHGVRRVHVHLLSQKTVVVDPKFIMSIDLVNVKRRITMEYGFSETQYSEKAFLRIYKEHWNKEYEDKEAFQKEVEEVIAQLETSDIISIKFEFEDDLPVVISTNWGSTVQRNYHVDSSRCGHYAINIEPK</sequence>
<reference evidence="1 2" key="1">
    <citation type="journal article" date="2016" name="Genome Announc.">
        <title>Complete Genome Sequence of Bacteriophage Deep-Blue Infecting Emetic Bacillus cereus.</title>
        <authorList>
            <person name="Hock L."/>
            <person name="Gillis A."/>
            <person name="Mahillon J."/>
        </authorList>
    </citation>
    <scope>NUCLEOTIDE SEQUENCE [LARGE SCALE GENOMIC DNA]</scope>
</reference>
<dbReference type="EMBL" id="KU577463">
    <property type="protein sequence ID" value="AMO25878.1"/>
    <property type="molecule type" value="Genomic_DNA"/>
</dbReference>
<dbReference type="RefSeq" id="YP_009285367.1">
    <property type="nucleotide sequence ID" value="NC_031056.1"/>
</dbReference>
<accession>A0A140HLL6</accession>
<dbReference type="OrthoDB" id="16880at10239"/>
<dbReference type="Proteomes" id="UP000201785">
    <property type="component" value="Segment"/>
</dbReference>
<dbReference type="GeneID" id="29081834"/>